<protein>
    <submittedName>
        <fullName evidence="1">Uncharacterized protein</fullName>
    </submittedName>
</protein>
<dbReference type="HOGENOM" id="CLU_3194782_0_0_4"/>
<evidence type="ECO:0000313" key="1">
    <source>
        <dbReference type="EMBL" id="EGP42735.1"/>
    </source>
</evidence>
<accession>F7TAF0</accession>
<gene>
    <name evidence="1" type="ORF">AXXA_29750</name>
</gene>
<evidence type="ECO:0000313" key="2">
    <source>
        <dbReference type="Proteomes" id="UP000004853"/>
    </source>
</evidence>
<reference evidence="1 2" key="1">
    <citation type="submission" date="2011-06" db="EMBL/GenBank/DDBJ databases">
        <authorList>
            <person name="Bador J."/>
            <person name="Amoureux L."/>
            <person name="Neuwirth C."/>
        </authorList>
    </citation>
    <scope>NUCLEOTIDE SEQUENCE [LARGE SCALE GENOMIC DNA]</scope>
    <source>
        <strain evidence="1 2">AXX-A</strain>
    </source>
</reference>
<sequence>MGQLEIALLNGFPVRRTMRKLAELIDEAGELFHIARVDTLLVAMS</sequence>
<dbReference type="EMBL" id="AFRQ01000139">
    <property type="protein sequence ID" value="EGP42735.1"/>
    <property type="molecule type" value="Genomic_DNA"/>
</dbReference>
<comment type="caution">
    <text evidence="1">The sequence shown here is derived from an EMBL/GenBank/DDBJ whole genome shotgun (WGS) entry which is preliminary data.</text>
</comment>
<dbReference type="Proteomes" id="UP000004853">
    <property type="component" value="Unassembled WGS sequence"/>
</dbReference>
<proteinExistence type="predicted"/>
<name>F7TAF0_9BURK</name>
<organism evidence="1 2">
    <name type="scientific">Achromobacter insuavis AXX-A</name>
    <dbReference type="NCBI Taxonomy" id="1003200"/>
    <lineage>
        <taxon>Bacteria</taxon>
        <taxon>Pseudomonadati</taxon>
        <taxon>Pseudomonadota</taxon>
        <taxon>Betaproteobacteria</taxon>
        <taxon>Burkholderiales</taxon>
        <taxon>Alcaligenaceae</taxon>
        <taxon>Achromobacter</taxon>
    </lineage>
</organism>
<dbReference type="AlphaFoldDB" id="F7TAF0"/>